<organism evidence="2 3">
    <name type="scientific">Rickettsia slovaca (strain 13-B)</name>
    <dbReference type="NCBI Taxonomy" id="941638"/>
    <lineage>
        <taxon>Bacteria</taxon>
        <taxon>Pseudomonadati</taxon>
        <taxon>Pseudomonadota</taxon>
        <taxon>Alphaproteobacteria</taxon>
        <taxon>Rickettsiales</taxon>
        <taxon>Rickettsiaceae</taxon>
        <taxon>Rickettsieae</taxon>
        <taxon>Rickettsia</taxon>
        <taxon>spotted fever group</taxon>
    </lineage>
</organism>
<proteinExistence type="predicted"/>
<feature type="region of interest" description="Disordered" evidence="1">
    <location>
        <begin position="23"/>
        <end position="43"/>
    </location>
</feature>
<evidence type="ECO:0000313" key="2">
    <source>
        <dbReference type="EMBL" id="AEV91788.1"/>
    </source>
</evidence>
<protein>
    <submittedName>
        <fullName evidence="2">Uncharacterized protein</fullName>
    </submittedName>
</protein>
<gene>
    <name evidence="2" type="ordered locus">Rsl_136</name>
</gene>
<keyword evidence="3" id="KW-1185">Reference proteome</keyword>
<feature type="compositionally biased region" description="Polar residues" evidence="1">
    <location>
        <begin position="34"/>
        <end position="43"/>
    </location>
</feature>
<accession>A0ABN4A640</accession>
<dbReference type="EMBL" id="CP002428">
    <property type="protein sequence ID" value="AEV91788.1"/>
    <property type="molecule type" value="Genomic_DNA"/>
</dbReference>
<evidence type="ECO:0000313" key="3">
    <source>
        <dbReference type="Proteomes" id="UP000005443"/>
    </source>
</evidence>
<dbReference type="RefSeq" id="WP_014273152.1">
    <property type="nucleotide sequence ID" value="NC_016639.1"/>
</dbReference>
<evidence type="ECO:0000256" key="1">
    <source>
        <dbReference type="SAM" id="MobiDB-lite"/>
    </source>
</evidence>
<reference evidence="2 3" key="1">
    <citation type="journal article" date="2012" name="J. Bacteriol.">
        <title>Complete genome sequence of Rickettsia slovaca, the agent of tick-borne lymphadenitis.</title>
        <authorList>
            <person name="Fournier P.E."/>
            <person name="El Karkouri K."/>
            <person name="Robert C."/>
            <person name="Medigue C."/>
            <person name="Raoult D."/>
        </authorList>
    </citation>
    <scope>NUCLEOTIDE SEQUENCE [LARGE SCALE GENOMIC DNA]</scope>
    <source>
        <strain evidence="2 3">13-B</strain>
    </source>
</reference>
<name>A0ABN4A640_RICS1</name>
<sequence length="43" mass="4893">MTPVMSFPQKQESSTFICHPVVKPRGDTVDFTDPRNNTNKGRQ</sequence>
<dbReference type="Proteomes" id="UP000005443">
    <property type="component" value="Chromosome"/>
</dbReference>